<dbReference type="PANTHER" id="PTHR13237:SF8">
    <property type="entry name" value="SOMETHING ABOUT SILENCING PROTEIN 10"/>
    <property type="match status" value="1"/>
</dbReference>
<evidence type="ECO:0000313" key="6">
    <source>
        <dbReference type="EMBL" id="KLJ07361.1"/>
    </source>
</evidence>
<comment type="subcellular location">
    <subcellularLocation>
        <location evidence="1">Nucleus</location>
    </subcellularLocation>
</comment>
<feature type="domain" description="Sas10 C-terminal" evidence="5">
    <location>
        <begin position="40"/>
        <end position="115"/>
    </location>
</feature>
<protein>
    <recommendedName>
        <fullName evidence="5">Sas10 C-terminal domain-containing protein</fullName>
    </recommendedName>
</protein>
<evidence type="ECO:0000256" key="4">
    <source>
        <dbReference type="SAM" id="MobiDB-lite"/>
    </source>
</evidence>
<gene>
    <name evidence="6" type="ORF">EMPG_17170</name>
</gene>
<proteinExistence type="inferred from homology"/>
<reference evidence="7" key="1">
    <citation type="journal article" date="2015" name="PLoS Genet.">
        <title>The dynamic genome and transcriptome of the human fungal pathogen Blastomyces and close relative Emmonsia.</title>
        <authorList>
            <person name="Munoz J.F."/>
            <person name="Gauthier G.M."/>
            <person name="Desjardins C.A."/>
            <person name="Gallo J.E."/>
            <person name="Holder J."/>
            <person name="Sullivan T.D."/>
            <person name="Marty A.J."/>
            <person name="Carmen J.C."/>
            <person name="Chen Z."/>
            <person name="Ding L."/>
            <person name="Gujja S."/>
            <person name="Magrini V."/>
            <person name="Misas E."/>
            <person name="Mitreva M."/>
            <person name="Priest M."/>
            <person name="Saif S."/>
            <person name="Whiston E.A."/>
            <person name="Young S."/>
            <person name="Zeng Q."/>
            <person name="Goldman W.E."/>
            <person name="Mardis E.R."/>
            <person name="Taylor J.W."/>
            <person name="McEwen J.G."/>
            <person name="Clay O.K."/>
            <person name="Klein B.S."/>
            <person name="Cuomo C.A."/>
        </authorList>
    </citation>
    <scope>NUCLEOTIDE SEQUENCE [LARGE SCALE GENOMIC DNA]</scope>
    <source>
        <strain evidence="7">UAMH 139</strain>
    </source>
</reference>
<feature type="compositionally biased region" description="Basic residues" evidence="4">
    <location>
        <begin position="67"/>
        <end position="77"/>
    </location>
</feature>
<dbReference type="GO" id="GO:0000462">
    <property type="term" value="P:maturation of SSU-rRNA from tricistronic rRNA transcript (SSU-rRNA, 5.8S rRNA, LSU-rRNA)"/>
    <property type="evidence" value="ECO:0007669"/>
    <property type="project" value="TreeGrafter"/>
</dbReference>
<dbReference type="STRING" id="2060906.A0A0H1BDU5"/>
<dbReference type="Proteomes" id="UP000053573">
    <property type="component" value="Unassembled WGS sequence"/>
</dbReference>
<evidence type="ECO:0000256" key="3">
    <source>
        <dbReference type="ARBA" id="ARBA00023242"/>
    </source>
</evidence>
<keyword evidence="3" id="KW-0539">Nucleus</keyword>
<keyword evidence="7" id="KW-1185">Reference proteome</keyword>
<name>A0A0H1BDU5_9EURO</name>
<dbReference type="EMBL" id="LDEV01002834">
    <property type="protein sequence ID" value="KLJ07361.1"/>
    <property type="molecule type" value="Genomic_DNA"/>
</dbReference>
<evidence type="ECO:0000256" key="1">
    <source>
        <dbReference type="ARBA" id="ARBA00004123"/>
    </source>
</evidence>
<feature type="region of interest" description="Disordered" evidence="4">
    <location>
        <begin position="1"/>
        <end position="30"/>
    </location>
</feature>
<comment type="caution">
    <text evidence="6">The sequence shown here is derived from an EMBL/GenBank/DDBJ whole genome shotgun (WGS) entry which is preliminary data.</text>
</comment>
<evidence type="ECO:0000256" key="2">
    <source>
        <dbReference type="ARBA" id="ARBA00010979"/>
    </source>
</evidence>
<evidence type="ECO:0000259" key="5">
    <source>
        <dbReference type="Pfam" id="PF09368"/>
    </source>
</evidence>
<feature type="region of interest" description="Disordered" evidence="4">
    <location>
        <begin position="54"/>
        <end position="77"/>
    </location>
</feature>
<dbReference type="GO" id="GO:0032040">
    <property type="term" value="C:small-subunit processome"/>
    <property type="evidence" value="ECO:0007669"/>
    <property type="project" value="TreeGrafter"/>
</dbReference>
<dbReference type="AlphaFoldDB" id="A0A0H1BDU5"/>
<dbReference type="Pfam" id="PF09368">
    <property type="entry name" value="Sas10"/>
    <property type="match status" value="1"/>
</dbReference>
<sequence>MVAARSKQKKADKQNLADAHAAAGREGKGARVRFEETVGEDGKRAITYAIEKNKGLTPKRSKDVRNPRVKKKKKYEAKKKKLGSIRQVYKGGEGRGGYGGELTGIKTNLVKSVKL</sequence>
<dbReference type="OrthoDB" id="1924577at2759"/>
<evidence type="ECO:0000313" key="7">
    <source>
        <dbReference type="Proteomes" id="UP000053573"/>
    </source>
</evidence>
<accession>A0A0H1BDU5</accession>
<comment type="similarity">
    <text evidence="2">Belongs to the SAS10 family.</text>
</comment>
<dbReference type="InterPro" id="IPR018972">
    <property type="entry name" value="Sas10_C_dom"/>
</dbReference>
<organism evidence="6 7">
    <name type="scientific">Blastomyces silverae</name>
    <dbReference type="NCBI Taxonomy" id="2060906"/>
    <lineage>
        <taxon>Eukaryota</taxon>
        <taxon>Fungi</taxon>
        <taxon>Dikarya</taxon>
        <taxon>Ascomycota</taxon>
        <taxon>Pezizomycotina</taxon>
        <taxon>Eurotiomycetes</taxon>
        <taxon>Eurotiomycetidae</taxon>
        <taxon>Onygenales</taxon>
        <taxon>Ajellomycetaceae</taxon>
        <taxon>Blastomyces</taxon>
    </lineage>
</organism>
<dbReference type="PANTHER" id="PTHR13237">
    <property type="entry name" value="SOMETHING ABOUT SILENCING PROTEIN 10-RELATED"/>
    <property type="match status" value="1"/>
</dbReference>